<evidence type="ECO:0000256" key="1">
    <source>
        <dbReference type="SAM" id="MobiDB-lite"/>
    </source>
</evidence>
<dbReference type="EMBL" id="MN740048">
    <property type="protein sequence ID" value="QHT85853.1"/>
    <property type="molecule type" value="Genomic_DNA"/>
</dbReference>
<sequence>MPQTKKSHEKSPEKKPKKKSRSSSRSSSKSKSLPVDIIIDLLNETFGSDYRIEKTQVSSKIFLIFLEDLRCMEFSIHFRRTPEIQIDYLDNCKSELSESRKGTGTNTMQLIIQFARNMRRIEGFEETQLLVKTDASRLKFNIEGKEKTLPLHTLFTLTRGETWYNSLGFYERGYEINRELAERYINSEIPTMQPAKRISDLLRCKKGALIKDCFRSIADRIKLLSQKSELNKDEESEIKYYKKILTYHEKELFKLFTLERYKLTDLYYRF</sequence>
<feature type="region of interest" description="Disordered" evidence="1">
    <location>
        <begin position="1"/>
        <end position="29"/>
    </location>
</feature>
<evidence type="ECO:0000313" key="2">
    <source>
        <dbReference type="EMBL" id="QHT85853.1"/>
    </source>
</evidence>
<organism evidence="2">
    <name type="scientific">viral metagenome</name>
    <dbReference type="NCBI Taxonomy" id="1070528"/>
    <lineage>
        <taxon>unclassified sequences</taxon>
        <taxon>metagenomes</taxon>
        <taxon>organismal metagenomes</taxon>
    </lineage>
</organism>
<protein>
    <submittedName>
        <fullName evidence="2">Uncharacterized protein</fullName>
    </submittedName>
</protein>
<dbReference type="AlphaFoldDB" id="A0A6C0I148"/>
<accession>A0A6C0I148</accession>
<proteinExistence type="predicted"/>
<name>A0A6C0I148_9ZZZZ</name>
<reference evidence="2" key="1">
    <citation type="journal article" date="2020" name="Nature">
        <title>Giant virus diversity and host interactions through global metagenomics.</title>
        <authorList>
            <person name="Schulz F."/>
            <person name="Roux S."/>
            <person name="Paez-Espino D."/>
            <person name="Jungbluth S."/>
            <person name="Walsh D.A."/>
            <person name="Denef V.J."/>
            <person name="McMahon K.D."/>
            <person name="Konstantinidis K.T."/>
            <person name="Eloe-Fadrosh E.A."/>
            <person name="Kyrpides N.C."/>
            <person name="Woyke T."/>
        </authorList>
    </citation>
    <scope>NUCLEOTIDE SEQUENCE</scope>
    <source>
        <strain evidence="2">GVMAG-M-3300023184-182</strain>
    </source>
</reference>